<organism evidence="2 3">
    <name type="scientific">Caulobacter phage CcrBL10</name>
    <dbReference type="NCBI Taxonomy" id="2283269"/>
    <lineage>
        <taxon>Viruses</taxon>
        <taxon>Duplodnaviria</taxon>
        <taxon>Heunggongvirae</taxon>
        <taxon>Uroviricota</taxon>
        <taxon>Caudoviricetes</taxon>
        <taxon>Jeanschmidtviridae</taxon>
        <taxon>Poindextervirus</taxon>
        <taxon>Poindextervirus BL10</taxon>
    </lineage>
</organism>
<keyword evidence="2" id="KW-0378">Hydrolase</keyword>
<accession>A0A385EC32</accession>
<dbReference type="InterPro" id="IPR016177">
    <property type="entry name" value="DNA-bd_dom_sf"/>
</dbReference>
<gene>
    <name evidence="2" type="ORF">CcrBL10_gp163c</name>
</gene>
<dbReference type="Proteomes" id="UP000258997">
    <property type="component" value="Segment"/>
</dbReference>
<dbReference type="SUPFAM" id="SSF54060">
    <property type="entry name" value="His-Me finger endonucleases"/>
    <property type="match status" value="1"/>
</dbReference>
<keyword evidence="2" id="KW-0255">Endonuclease</keyword>
<dbReference type="EMBL" id="MH588544">
    <property type="protein sequence ID" value="AXQ68367.1"/>
    <property type="molecule type" value="Genomic_DNA"/>
</dbReference>
<feature type="domain" description="HNH nuclease" evidence="1">
    <location>
        <begin position="60"/>
        <end position="102"/>
    </location>
</feature>
<protein>
    <submittedName>
        <fullName evidence="2">Homing endonuclease</fullName>
    </submittedName>
</protein>
<proteinExistence type="predicted"/>
<keyword evidence="3" id="KW-1185">Reference proteome</keyword>
<name>A0A385EC32_9CAUD</name>
<dbReference type="GO" id="GO:0004519">
    <property type="term" value="F:endonuclease activity"/>
    <property type="evidence" value="ECO:0007669"/>
    <property type="project" value="UniProtKB-KW"/>
</dbReference>
<sequence>MSGAEYVIPVEYLKARYRYEASSGAIYLRGSKTRKRLGTVNQDGYRVIKVPYEGRRIQIAAHKLAWALHHGVVPDHDVDHEDCNRRNNRIKNLRKATRSQNLVNRRPIGALPKGVTKCRCKSKPFQAQITIHGVYRFLGRYSTPEAAHEAYLKYAAPAWGEFLRVA</sequence>
<dbReference type="InterPro" id="IPR044925">
    <property type="entry name" value="His-Me_finger_sf"/>
</dbReference>
<dbReference type="Pfam" id="PF13392">
    <property type="entry name" value="HNH_3"/>
    <property type="match status" value="1"/>
</dbReference>
<dbReference type="InterPro" id="IPR003615">
    <property type="entry name" value="HNH_nuc"/>
</dbReference>
<evidence type="ECO:0000313" key="2">
    <source>
        <dbReference type="EMBL" id="AXQ68367.1"/>
    </source>
</evidence>
<reference evidence="2 3" key="1">
    <citation type="submission" date="2018-07" db="EMBL/GenBank/DDBJ databases">
        <title>Giant CbK-like Caulobacter bacteriophages have genetically divergent genomes.</title>
        <authorList>
            <person name="Wilson K.M."/>
            <person name="Ely B."/>
        </authorList>
    </citation>
    <scope>NUCLEOTIDE SEQUENCE [LARGE SCALE GENOMIC DNA]</scope>
</reference>
<dbReference type="GO" id="GO:0003677">
    <property type="term" value="F:DNA binding"/>
    <property type="evidence" value="ECO:0007669"/>
    <property type="project" value="InterPro"/>
</dbReference>
<keyword evidence="2" id="KW-0540">Nuclease</keyword>
<dbReference type="Gene3D" id="3.90.75.20">
    <property type="match status" value="1"/>
</dbReference>
<dbReference type="SUPFAM" id="SSF54171">
    <property type="entry name" value="DNA-binding domain"/>
    <property type="match status" value="1"/>
</dbReference>
<evidence type="ECO:0000313" key="3">
    <source>
        <dbReference type="Proteomes" id="UP000258997"/>
    </source>
</evidence>
<evidence type="ECO:0000259" key="1">
    <source>
        <dbReference type="Pfam" id="PF13392"/>
    </source>
</evidence>